<dbReference type="PANTHER" id="PTHR37214">
    <property type="entry name" value="CYTOMEGALOVIRUS UL139 PROTEIN"/>
    <property type="match status" value="1"/>
</dbReference>
<dbReference type="EMBL" id="BDDD01001976">
    <property type="protein sequence ID" value="GAV79446.1"/>
    <property type="molecule type" value="Genomic_DNA"/>
</dbReference>
<keyword evidence="3" id="KW-1185">Reference proteome</keyword>
<proteinExistence type="predicted"/>
<feature type="non-terminal residue" evidence="2">
    <location>
        <position position="209"/>
    </location>
</feature>
<sequence>MALTSAFSERLQEMEHTRNQRLSILQTERELQASRSQILESKLDNIRSIEQICLLLRQKIASSNFNISALKSQIDTHYANHQAHLQQFRDLKNEVEELEELEKEKEKHYEVNELQMKQFKENVEEFTSGYRMRVQELRSRINKLKSIFAQHQGNNGYMSNAEIAAAEIRKSELLAVKGNLDRTLACNYQIRENLQKQLQKTAITQNQDR</sequence>
<dbReference type="InParanoid" id="A0A1Q3CGR2"/>
<dbReference type="AlphaFoldDB" id="A0A1Q3CGR2"/>
<reference evidence="3" key="1">
    <citation type="submission" date="2016-04" db="EMBL/GenBank/DDBJ databases">
        <title>Cephalotus genome sequencing.</title>
        <authorList>
            <person name="Fukushima K."/>
            <person name="Hasebe M."/>
            <person name="Fang X."/>
        </authorList>
    </citation>
    <scope>NUCLEOTIDE SEQUENCE [LARGE SCALE GENOMIC DNA]</scope>
    <source>
        <strain evidence="3">cv. St1</strain>
    </source>
</reference>
<protein>
    <submittedName>
        <fullName evidence="2">HCMV_UL139 domain-containing protein</fullName>
    </submittedName>
</protein>
<accession>A0A1Q3CGR2</accession>
<dbReference type="OrthoDB" id="1903594at2759"/>
<organism evidence="2 3">
    <name type="scientific">Cephalotus follicularis</name>
    <name type="common">Albany pitcher plant</name>
    <dbReference type="NCBI Taxonomy" id="3775"/>
    <lineage>
        <taxon>Eukaryota</taxon>
        <taxon>Viridiplantae</taxon>
        <taxon>Streptophyta</taxon>
        <taxon>Embryophyta</taxon>
        <taxon>Tracheophyta</taxon>
        <taxon>Spermatophyta</taxon>
        <taxon>Magnoliopsida</taxon>
        <taxon>eudicotyledons</taxon>
        <taxon>Gunneridae</taxon>
        <taxon>Pentapetalae</taxon>
        <taxon>rosids</taxon>
        <taxon>fabids</taxon>
        <taxon>Oxalidales</taxon>
        <taxon>Cephalotaceae</taxon>
        <taxon>Cephalotus</taxon>
    </lineage>
</organism>
<name>A0A1Q3CGR2_CEPFO</name>
<dbReference type="InterPro" id="IPR021042">
    <property type="entry name" value="Herpes_UL139_cytomegalovirus"/>
</dbReference>
<dbReference type="Proteomes" id="UP000187406">
    <property type="component" value="Unassembled WGS sequence"/>
</dbReference>
<keyword evidence="1" id="KW-0175">Coiled coil</keyword>
<evidence type="ECO:0000256" key="1">
    <source>
        <dbReference type="SAM" id="Coils"/>
    </source>
</evidence>
<dbReference type="PANTHER" id="PTHR37214:SF2">
    <property type="entry name" value="CYTOMEGALOVIRUS UL139 PROTEIN"/>
    <property type="match status" value="1"/>
</dbReference>
<evidence type="ECO:0000313" key="2">
    <source>
        <dbReference type="EMBL" id="GAV79446.1"/>
    </source>
</evidence>
<gene>
    <name evidence="2" type="ORF">CFOL_v3_22911</name>
</gene>
<dbReference type="Pfam" id="PF12507">
    <property type="entry name" value="HCMV_UL139"/>
    <property type="match status" value="1"/>
</dbReference>
<comment type="caution">
    <text evidence="2">The sequence shown here is derived from an EMBL/GenBank/DDBJ whole genome shotgun (WGS) entry which is preliminary data.</text>
</comment>
<feature type="coiled-coil region" evidence="1">
    <location>
        <begin position="81"/>
        <end position="154"/>
    </location>
</feature>
<evidence type="ECO:0000313" key="3">
    <source>
        <dbReference type="Proteomes" id="UP000187406"/>
    </source>
</evidence>